<keyword evidence="5" id="KW-1185">Reference proteome</keyword>
<dbReference type="InterPro" id="IPR057727">
    <property type="entry name" value="WCX_dom"/>
</dbReference>
<protein>
    <submittedName>
        <fullName evidence="4">WYL domain-containing protein</fullName>
    </submittedName>
</protein>
<name>A0A5B7ZR43_9GAMM</name>
<dbReference type="InterPro" id="IPR036390">
    <property type="entry name" value="WH_DNA-bd_sf"/>
</dbReference>
<dbReference type="GO" id="GO:0003700">
    <property type="term" value="F:DNA-binding transcription factor activity"/>
    <property type="evidence" value="ECO:0007669"/>
    <property type="project" value="InterPro"/>
</dbReference>
<dbReference type="InterPro" id="IPR026881">
    <property type="entry name" value="WYL_dom"/>
</dbReference>
<sequence length="335" mass="36365">MRTSRLLTIQMLLETRGRMSARALADALEVSVRTLYRDVDQLAAAGVPIYAERGRNGGFRLMEGWATRLTGFTAAEAQAVFMSGLAGPAAQLGLGQEVADAQLKLLAALPAPQRGDALRLQSRFHLDTLDWYREAEPTPCLADVASAVWAARQLQVDYESWRGRIRRTLHPLGLVLKAGVWYLVASVEGAPRTYRIANIRALQVLDARSERPRRFDLAAYWADAMQRFERELYAGKATVLATAAGLRELARLGAAVARAVAGARRPASADGRVRVAIPTETVAQAAAQLLPLAPDVVVVAPAALVDAVALRLRDIARCYAAPARLPRKSAARRKS</sequence>
<reference evidence="4 5" key="1">
    <citation type="submission" date="2019-06" db="EMBL/GenBank/DDBJ databases">
        <title>Thermomonas aquatica sp. nov., isolated from an industrial wastewater treatment plant.</title>
        <authorList>
            <person name="Jeon J.H."/>
            <person name="Park D.-S."/>
        </authorList>
    </citation>
    <scope>NUCLEOTIDE SEQUENCE [LARGE SCALE GENOMIC DNA]</scope>
    <source>
        <strain evidence="4 5">SY21</strain>
    </source>
</reference>
<organism evidence="4 5">
    <name type="scientific">Thermomonas aquatica</name>
    <dbReference type="NCBI Taxonomy" id="2202149"/>
    <lineage>
        <taxon>Bacteria</taxon>
        <taxon>Pseudomonadati</taxon>
        <taxon>Pseudomonadota</taxon>
        <taxon>Gammaproteobacteria</taxon>
        <taxon>Lysobacterales</taxon>
        <taxon>Lysobacteraceae</taxon>
        <taxon>Thermomonas</taxon>
    </lineage>
</organism>
<dbReference type="InterPro" id="IPR051534">
    <property type="entry name" value="CBASS_pafABC_assoc_protein"/>
</dbReference>
<accession>A0A5B7ZR43</accession>
<dbReference type="Pfam" id="PF08279">
    <property type="entry name" value="HTH_11"/>
    <property type="match status" value="1"/>
</dbReference>
<dbReference type="SUPFAM" id="SSF46785">
    <property type="entry name" value="Winged helix' DNA-binding domain"/>
    <property type="match status" value="1"/>
</dbReference>
<dbReference type="InterPro" id="IPR036388">
    <property type="entry name" value="WH-like_DNA-bd_sf"/>
</dbReference>
<dbReference type="PROSITE" id="PS51000">
    <property type="entry name" value="HTH_DEOR_2"/>
    <property type="match status" value="1"/>
</dbReference>
<dbReference type="RefSeq" id="WP_139716358.1">
    <property type="nucleotide sequence ID" value="NZ_CP040871.1"/>
</dbReference>
<dbReference type="Gene3D" id="1.10.10.10">
    <property type="entry name" value="Winged helix-like DNA-binding domain superfamily/Winged helix DNA-binding domain"/>
    <property type="match status" value="1"/>
</dbReference>
<dbReference type="InterPro" id="IPR001034">
    <property type="entry name" value="DeoR_HTH"/>
</dbReference>
<dbReference type="Pfam" id="PF25583">
    <property type="entry name" value="WCX"/>
    <property type="match status" value="1"/>
</dbReference>
<keyword evidence="1" id="KW-0805">Transcription regulation</keyword>
<feature type="domain" description="HTH deoR-type" evidence="3">
    <location>
        <begin position="2"/>
        <end position="75"/>
    </location>
</feature>
<dbReference type="Proteomes" id="UP000308149">
    <property type="component" value="Chromosome"/>
</dbReference>
<evidence type="ECO:0000256" key="1">
    <source>
        <dbReference type="ARBA" id="ARBA00023015"/>
    </source>
</evidence>
<keyword evidence="2" id="KW-0804">Transcription</keyword>
<dbReference type="Pfam" id="PF13280">
    <property type="entry name" value="WYL"/>
    <property type="match status" value="1"/>
</dbReference>
<dbReference type="InterPro" id="IPR013196">
    <property type="entry name" value="HTH_11"/>
</dbReference>
<gene>
    <name evidence="4" type="ORF">FHQ07_08270</name>
</gene>
<proteinExistence type="predicted"/>
<dbReference type="EMBL" id="CP040871">
    <property type="protein sequence ID" value="QDA57307.1"/>
    <property type="molecule type" value="Genomic_DNA"/>
</dbReference>
<evidence type="ECO:0000259" key="3">
    <source>
        <dbReference type="PROSITE" id="PS51000"/>
    </source>
</evidence>
<dbReference type="PANTHER" id="PTHR34580:SF1">
    <property type="entry name" value="PROTEIN PAFC"/>
    <property type="match status" value="1"/>
</dbReference>
<dbReference type="OrthoDB" id="9807255at2"/>
<dbReference type="KEGG" id="thes:FHQ07_08270"/>
<dbReference type="AlphaFoldDB" id="A0A5B7ZR43"/>
<evidence type="ECO:0000313" key="5">
    <source>
        <dbReference type="Proteomes" id="UP000308149"/>
    </source>
</evidence>
<dbReference type="PROSITE" id="PS52050">
    <property type="entry name" value="WYL"/>
    <property type="match status" value="1"/>
</dbReference>
<dbReference type="PANTHER" id="PTHR34580">
    <property type="match status" value="1"/>
</dbReference>
<evidence type="ECO:0000256" key="2">
    <source>
        <dbReference type="ARBA" id="ARBA00023163"/>
    </source>
</evidence>
<evidence type="ECO:0000313" key="4">
    <source>
        <dbReference type="EMBL" id="QDA57307.1"/>
    </source>
</evidence>